<keyword evidence="5" id="KW-0488">Methylation</keyword>
<accession>A0A7W7Y2I9</accession>
<dbReference type="Pfam" id="PF07963">
    <property type="entry name" value="N_methyl"/>
    <property type="match status" value="1"/>
</dbReference>
<dbReference type="InterPro" id="IPR010055">
    <property type="entry name" value="T2SS_protein-GspJ"/>
</dbReference>
<evidence type="ECO:0000256" key="2">
    <source>
        <dbReference type="ARBA" id="ARBA00011084"/>
    </source>
</evidence>
<evidence type="ECO:0000256" key="6">
    <source>
        <dbReference type="ARBA" id="ARBA00022519"/>
    </source>
</evidence>
<dbReference type="NCBIfam" id="TIGR01711">
    <property type="entry name" value="gspJ"/>
    <property type="match status" value="1"/>
</dbReference>
<dbReference type="Gene3D" id="3.10.610.10">
    <property type="entry name" value="GSPII I/J protein-like"/>
    <property type="match status" value="1"/>
</dbReference>
<dbReference type="PANTHER" id="PTHR39583">
    <property type="entry name" value="TYPE II SECRETION SYSTEM PROTEIN J-RELATED"/>
    <property type="match status" value="1"/>
</dbReference>
<keyword evidence="7 10" id="KW-0812">Transmembrane</keyword>
<keyword evidence="8 10" id="KW-1133">Transmembrane helix</keyword>
<proteinExistence type="inferred from homology"/>
<evidence type="ECO:0000256" key="3">
    <source>
        <dbReference type="ARBA" id="ARBA00021539"/>
    </source>
</evidence>
<reference evidence="11 12" key="1">
    <citation type="submission" date="2020-08" db="EMBL/GenBank/DDBJ databases">
        <title>Genomic Encyclopedia of Type Strains, Phase IV (KMG-IV): sequencing the most valuable type-strain genomes for metagenomic binning, comparative biology and taxonomic classification.</title>
        <authorList>
            <person name="Goeker M."/>
        </authorList>
    </citation>
    <scope>NUCLEOTIDE SEQUENCE [LARGE SCALE GENOMIC DNA]</scope>
    <source>
        <strain evidence="11 12">DSM 22071</strain>
    </source>
</reference>
<name>A0A7W7Y2I9_9BACT</name>
<dbReference type="InterPro" id="IPR012902">
    <property type="entry name" value="N_methyl_site"/>
</dbReference>
<gene>
    <name evidence="11" type="ORF">HNR37_000194</name>
</gene>
<dbReference type="GO" id="GO:0005886">
    <property type="term" value="C:plasma membrane"/>
    <property type="evidence" value="ECO:0007669"/>
    <property type="project" value="UniProtKB-SubCell"/>
</dbReference>
<evidence type="ECO:0000256" key="10">
    <source>
        <dbReference type="SAM" id="Phobius"/>
    </source>
</evidence>
<evidence type="ECO:0000313" key="11">
    <source>
        <dbReference type="EMBL" id="MBB5020891.1"/>
    </source>
</evidence>
<sequence length="228" mass="26199">MTKQSQQQGFTLLEVLIAIGIFTIIGVGSYQLLNSIFTTQDHTQSQSQEMRQLQRALQTLAMDLEQSTYRSIRDEFGDFQHALLLNEGMYMLEITRRGWLNPLQHPRSKLQRVAYDFDGSTLQRYYWMVLDRDRDSEPRSQVLLDNIESLDIRILDSQENWYDQWPPLELNDGGEVQAGNPVAIEVTVNSKKFGKLRRVHSLAMLPHTSMTLTDRESAELSTGSGDES</sequence>
<dbReference type="InterPro" id="IPR051621">
    <property type="entry name" value="T2SS_protein_J"/>
</dbReference>
<dbReference type="PANTHER" id="PTHR39583:SF2">
    <property type="entry name" value="TYPE II SECRETION SYSTEM PROTEIN J"/>
    <property type="match status" value="1"/>
</dbReference>
<evidence type="ECO:0000256" key="5">
    <source>
        <dbReference type="ARBA" id="ARBA00022481"/>
    </source>
</evidence>
<evidence type="ECO:0000313" key="12">
    <source>
        <dbReference type="Proteomes" id="UP000528322"/>
    </source>
</evidence>
<dbReference type="SUPFAM" id="SSF54523">
    <property type="entry name" value="Pili subunits"/>
    <property type="match status" value="1"/>
</dbReference>
<comment type="similarity">
    <text evidence="2">Belongs to the GSP J family.</text>
</comment>
<dbReference type="Pfam" id="PF11612">
    <property type="entry name" value="T2SSJ"/>
    <property type="match status" value="1"/>
</dbReference>
<dbReference type="AlphaFoldDB" id="A0A7W7Y2I9"/>
<dbReference type="NCBIfam" id="TIGR02532">
    <property type="entry name" value="IV_pilin_GFxxxE"/>
    <property type="match status" value="1"/>
</dbReference>
<dbReference type="RefSeq" id="WP_183728506.1">
    <property type="nucleotide sequence ID" value="NZ_JACHID010000001.1"/>
</dbReference>
<dbReference type="Proteomes" id="UP000528322">
    <property type="component" value="Unassembled WGS sequence"/>
</dbReference>
<evidence type="ECO:0000256" key="1">
    <source>
        <dbReference type="ARBA" id="ARBA00004377"/>
    </source>
</evidence>
<evidence type="ECO:0000256" key="7">
    <source>
        <dbReference type="ARBA" id="ARBA00022692"/>
    </source>
</evidence>
<dbReference type="Gene3D" id="2.10.70.20">
    <property type="entry name" value="gspk-gspi-gspj complex like domains"/>
    <property type="match status" value="1"/>
</dbReference>
<dbReference type="EMBL" id="JACHID010000001">
    <property type="protein sequence ID" value="MBB5020891.1"/>
    <property type="molecule type" value="Genomic_DNA"/>
</dbReference>
<protein>
    <recommendedName>
        <fullName evidence="3">Type II secretion system protein J</fullName>
    </recommendedName>
</protein>
<comment type="subcellular location">
    <subcellularLocation>
        <location evidence="1">Cell inner membrane</location>
        <topology evidence="1">Single-pass membrane protein</topology>
    </subcellularLocation>
</comment>
<evidence type="ECO:0000256" key="8">
    <source>
        <dbReference type="ARBA" id="ARBA00022989"/>
    </source>
</evidence>
<dbReference type="GO" id="GO:0015627">
    <property type="term" value="C:type II protein secretion system complex"/>
    <property type="evidence" value="ECO:0007669"/>
    <property type="project" value="InterPro"/>
</dbReference>
<organism evidence="11 12">
    <name type="scientific">Desulfurispira natronophila</name>
    <dbReference type="NCBI Taxonomy" id="682562"/>
    <lineage>
        <taxon>Bacteria</taxon>
        <taxon>Pseudomonadati</taxon>
        <taxon>Chrysiogenota</taxon>
        <taxon>Chrysiogenia</taxon>
        <taxon>Chrysiogenales</taxon>
        <taxon>Chrysiogenaceae</taxon>
        <taxon>Desulfurispira</taxon>
    </lineage>
</organism>
<feature type="transmembrane region" description="Helical" evidence="10">
    <location>
        <begin position="12"/>
        <end position="33"/>
    </location>
</feature>
<keyword evidence="12" id="KW-1185">Reference proteome</keyword>
<evidence type="ECO:0000256" key="9">
    <source>
        <dbReference type="ARBA" id="ARBA00023136"/>
    </source>
</evidence>
<comment type="caution">
    <text evidence="11">The sequence shown here is derived from an EMBL/GenBank/DDBJ whole genome shotgun (WGS) entry which is preliminary data.</text>
</comment>
<dbReference type="GO" id="GO:0015628">
    <property type="term" value="P:protein secretion by the type II secretion system"/>
    <property type="evidence" value="ECO:0007669"/>
    <property type="project" value="InterPro"/>
</dbReference>
<evidence type="ECO:0000256" key="4">
    <source>
        <dbReference type="ARBA" id="ARBA00022475"/>
    </source>
</evidence>
<keyword evidence="9 10" id="KW-0472">Membrane</keyword>
<keyword evidence="6" id="KW-0997">Cell inner membrane</keyword>
<keyword evidence="4" id="KW-1003">Cell membrane</keyword>
<dbReference type="InterPro" id="IPR045584">
    <property type="entry name" value="Pilin-like"/>
</dbReference>